<evidence type="ECO:0000313" key="3">
    <source>
        <dbReference type="Proteomes" id="UP000011083"/>
    </source>
</evidence>
<dbReference type="Proteomes" id="UP000011083">
    <property type="component" value="Unassembled WGS sequence"/>
</dbReference>
<dbReference type="AlphaFoldDB" id="L8GVS1"/>
<dbReference type="GeneID" id="14916883"/>
<protein>
    <submittedName>
        <fullName evidence="2">Uncharacterized protein</fullName>
    </submittedName>
</protein>
<reference evidence="2 3" key="1">
    <citation type="journal article" date="2013" name="Genome Biol.">
        <title>Genome of Acanthamoeba castellanii highlights extensive lateral gene transfer and early evolution of tyrosine kinase signaling.</title>
        <authorList>
            <person name="Clarke M."/>
            <person name="Lohan A.J."/>
            <person name="Liu B."/>
            <person name="Lagkouvardos I."/>
            <person name="Roy S."/>
            <person name="Zafar N."/>
            <person name="Bertelli C."/>
            <person name="Schilde C."/>
            <person name="Kianianmomeni A."/>
            <person name="Burglin T.R."/>
            <person name="Frech C."/>
            <person name="Turcotte B."/>
            <person name="Kopec K.O."/>
            <person name="Synnott J.M."/>
            <person name="Choo C."/>
            <person name="Paponov I."/>
            <person name="Finkler A."/>
            <person name="Soon Heng Tan C."/>
            <person name="Hutchins A.P."/>
            <person name="Weinmeier T."/>
            <person name="Rattei T."/>
            <person name="Chu J.S."/>
            <person name="Gimenez G."/>
            <person name="Irimia M."/>
            <person name="Rigden D.J."/>
            <person name="Fitzpatrick D.A."/>
            <person name="Lorenzo-Morales J."/>
            <person name="Bateman A."/>
            <person name="Chiu C.H."/>
            <person name="Tang P."/>
            <person name="Hegemann P."/>
            <person name="Fromm H."/>
            <person name="Raoult D."/>
            <person name="Greub G."/>
            <person name="Miranda-Saavedra D."/>
            <person name="Chen N."/>
            <person name="Nash P."/>
            <person name="Ginger M.L."/>
            <person name="Horn M."/>
            <person name="Schaap P."/>
            <person name="Caler L."/>
            <person name="Loftus B."/>
        </authorList>
    </citation>
    <scope>NUCLEOTIDE SEQUENCE [LARGE SCALE GENOMIC DNA]</scope>
    <source>
        <strain evidence="2 3">Neff</strain>
    </source>
</reference>
<feature type="compositionally biased region" description="Acidic residues" evidence="1">
    <location>
        <begin position="61"/>
        <end position="74"/>
    </location>
</feature>
<dbReference type="RefSeq" id="XP_004338179.1">
    <property type="nucleotide sequence ID" value="XM_004338131.1"/>
</dbReference>
<name>L8GVS1_ACACF</name>
<sequence>MEDGEAVVESVGYLSFDPPEQPAPEDRPVGAYYISNSRIGEIRPRPDTGSDDDNTAASSSSDEDDDTDWSDSDDEAHQPQRQ</sequence>
<dbReference type="KEGG" id="acan:ACA1_177950"/>
<keyword evidence="3" id="KW-1185">Reference proteome</keyword>
<organism evidence="2 3">
    <name type="scientific">Acanthamoeba castellanii (strain ATCC 30010 / Neff)</name>
    <dbReference type="NCBI Taxonomy" id="1257118"/>
    <lineage>
        <taxon>Eukaryota</taxon>
        <taxon>Amoebozoa</taxon>
        <taxon>Discosea</taxon>
        <taxon>Longamoebia</taxon>
        <taxon>Centramoebida</taxon>
        <taxon>Acanthamoebidae</taxon>
        <taxon>Acanthamoeba</taxon>
    </lineage>
</organism>
<accession>L8GVS1</accession>
<proteinExistence type="predicted"/>
<evidence type="ECO:0000256" key="1">
    <source>
        <dbReference type="SAM" id="MobiDB-lite"/>
    </source>
</evidence>
<feature type="region of interest" description="Disordered" evidence="1">
    <location>
        <begin position="1"/>
        <end position="82"/>
    </location>
</feature>
<gene>
    <name evidence="2" type="ORF">ACA1_177950</name>
</gene>
<dbReference type="EMBL" id="KB008006">
    <property type="protein sequence ID" value="ELR16166.1"/>
    <property type="molecule type" value="Genomic_DNA"/>
</dbReference>
<evidence type="ECO:0000313" key="2">
    <source>
        <dbReference type="EMBL" id="ELR16166.1"/>
    </source>
</evidence>
<dbReference type="OrthoDB" id="19471at2759"/>
<dbReference type="VEuPathDB" id="AmoebaDB:ACA1_177950"/>